<evidence type="ECO:0000313" key="1">
    <source>
        <dbReference type="EMBL" id="KAJ2805730.1"/>
    </source>
</evidence>
<proteinExistence type="predicted"/>
<evidence type="ECO:0000313" key="2">
    <source>
        <dbReference type="Proteomes" id="UP001140087"/>
    </source>
</evidence>
<dbReference type="EMBL" id="JANBUN010000216">
    <property type="protein sequence ID" value="KAJ2805730.1"/>
    <property type="molecule type" value="Genomic_DNA"/>
</dbReference>
<gene>
    <name evidence="1" type="ORF">H4R21_001152</name>
</gene>
<reference evidence="1" key="1">
    <citation type="submission" date="2022-07" db="EMBL/GenBank/DDBJ databases">
        <title>Phylogenomic reconstructions and comparative analyses of Kickxellomycotina fungi.</title>
        <authorList>
            <person name="Reynolds N.K."/>
            <person name="Stajich J.E."/>
            <person name="Barry K."/>
            <person name="Grigoriev I.V."/>
            <person name="Crous P."/>
            <person name="Smith M.E."/>
        </authorList>
    </citation>
    <scope>NUCLEOTIDE SEQUENCE</scope>
    <source>
        <strain evidence="1">BCRC 34780</strain>
    </source>
</reference>
<organism evidence="1 2">
    <name type="scientific">Coemansia helicoidea</name>
    <dbReference type="NCBI Taxonomy" id="1286919"/>
    <lineage>
        <taxon>Eukaryota</taxon>
        <taxon>Fungi</taxon>
        <taxon>Fungi incertae sedis</taxon>
        <taxon>Zoopagomycota</taxon>
        <taxon>Kickxellomycotina</taxon>
        <taxon>Kickxellomycetes</taxon>
        <taxon>Kickxellales</taxon>
        <taxon>Kickxellaceae</taxon>
        <taxon>Coemansia</taxon>
    </lineage>
</organism>
<name>A0ACC1LC70_9FUNG</name>
<accession>A0ACC1LC70</accession>
<keyword evidence="2" id="KW-1185">Reference proteome</keyword>
<sequence length="174" mass="19624">MKLRSLFYPDRKRDLRPNYRDHCGCDDCIGRAQAYGEHWRHKTPVCTCCDCMAIAGEDVPHTHSTYSHTHAASHTCAMTGPIQHRSHPTVNSCAIPHREPPPKYSLTPHTTHKVDDCCGARYYTTPLFPGTQPEPAHGCASVHPLRQQACECPPNGYNELIYLRTPGTYRPCNR</sequence>
<comment type="caution">
    <text evidence="1">The sequence shown here is derived from an EMBL/GenBank/DDBJ whole genome shotgun (WGS) entry which is preliminary data.</text>
</comment>
<dbReference type="Proteomes" id="UP001140087">
    <property type="component" value="Unassembled WGS sequence"/>
</dbReference>
<protein>
    <submittedName>
        <fullName evidence="1">Uncharacterized protein</fullName>
    </submittedName>
</protein>